<dbReference type="EMBL" id="OUUY01000063">
    <property type="protein sequence ID" value="SPQ00188.1"/>
    <property type="molecule type" value="Genomic_DNA"/>
</dbReference>
<reference evidence="3" key="1">
    <citation type="submission" date="2018-03" db="EMBL/GenBank/DDBJ databases">
        <authorList>
            <person name="Zecchin S."/>
        </authorList>
    </citation>
    <scope>NUCLEOTIDE SEQUENCE [LARGE SCALE GENOMIC DNA]</scope>
</reference>
<dbReference type="PRINTS" id="PR00368">
    <property type="entry name" value="FADPNR"/>
</dbReference>
<keyword evidence="3" id="KW-1185">Reference proteome</keyword>
<name>A0A2U3QFJ4_9BACT</name>
<evidence type="ECO:0000313" key="3">
    <source>
        <dbReference type="Proteomes" id="UP000245125"/>
    </source>
</evidence>
<accession>A0A2U3QFJ4</accession>
<dbReference type="AlphaFoldDB" id="A0A2U3QFJ4"/>
<dbReference type="InterPro" id="IPR049516">
    <property type="entry name" value="FAD-depend_C"/>
</dbReference>
<dbReference type="Pfam" id="PF21688">
    <property type="entry name" value="FAD-depend_C"/>
    <property type="match status" value="1"/>
</dbReference>
<dbReference type="OrthoDB" id="9762921at2"/>
<gene>
    <name evidence="2" type="primary">gidA</name>
    <name evidence="2" type="ORF">NBG4_190031</name>
</gene>
<evidence type="ECO:0000259" key="1">
    <source>
        <dbReference type="Pfam" id="PF21688"/>
    </source>
</evidence>
<proteinExistence type="predicted"/>
<dbReference type="InterPro" id="IPR028348">
    <property type="entry name" value="FAD-binding_protein"/>
</dbReference>
<feature type="domain" description="FAD-dependent protein C-terminal" evidence="1">
    <location>
        <begin position="256"/>
        <end position="408"/>
    </location>
</feature>
<dbReference type="Proteomes" id="UP000245125">
    <property type="component" value="Unassembled WGS sequence"/>
</dbReference>
<dbReference type="PIRSF" id="PIRSF038984">
    <property type="entry name" value="FAD_binding_protein"/>
    <property type="match status" value="1"/>
</dbReference>
<organism evidence="2 3">
    <name type="scientific">Candidatus Sulfobium mesophilum</name>
    <dbReference type="NCBI Taxonomy" id="2016548"/>
    <lineage>
        <taxon>Bacteria</taxon>
        <taxon>Pseudomonadati</taxon>
        <taxon>Nitrospirota</taxon>
        <taxon>Nitrospiria</taxon>
        <taxon>Nitrospirales</taxon>
        <taxon>Nitrospiraceae</taxon>
        <taxon>Candidatus Sulfobium</taxon>
    </lineage>
</organism>
<evidence type="ECO:0000313" key="2">
    <source>
        <dbReference type="EMBL" id="SPQ00188.1"/>
    </source>
</evidence>
<dbReference type="Gene3D" id="3.50.50.60">
    <property type="entry name" value="FAD/NAD(P)-binding domain"/>
    <property type="match status" value="2"/>
</dbReference>
<dbReference type="InterPro" id="IPR036188">
    <property type="entry name" value="FAD/NAD-bd_sf"/>
</dbReference>
<dbReference type="PANTHER" id="PTHR43106:SF1">
    <property type="entry name" value="DEHYDROGENASE-RELATED"/>
    <property type="match status" value="1"/>
</dbReference>
<dbReference type="PANTHER" id="PTHR43106">
    <property type="entry name" value="DEHYDROGENASE-RELATED"/>
    <property type="match status" value="1"/>
</dbReference>
<sequence>MKKYDVIIIGAGPSGIFTALELLNSKEKPSILIIEKGKDIEERACPVKVKNISCTACRECDLLSGWGGAGAFSDGKLSLSPEVGGFLSRYIDKDKVRSLIDYVDGIYLKYGAPSEVFGDKAEEVMELEKLSSVNNLVLIPSKIRHIGTDRCKMLLKRIREDIRNSVDTIFQTEAEAVLVEGGKYKGVKLKDGTEFLSDFLVLAPGREGSRWLEEESRRLGLTLLKNPVDIGVRVELPATVLEPLTRVTYEPKLLFYSRRFDDKVRTFCVNPYGEVVKEYLKGIWTVNGHSYADRRTANTNFAILVSTYFTEPFDQPISYGRYIAQLANFLGKGVIVQRLGDLMAGRRSTQERISKGIVRPTLADATPGDLSFVIPYRYLCDIMEMLEALDKIAPGVNSRHTLLYGVEVKFYSMQLKLTDRLETEISNIFAVGDGAGVSRGLIQASASGILAAREILCRS</sequence>
<protein>
    <submittedName>
        <fullName evidence="2">Glucose inhibited division protein A</fullName>
    </submittedName>
</protein>
<dbReference type="SUPFAM" id="SSF51905">
    <property type="entry name" value="FAD/NAD(P)-binding domain"/>
    <property type="match status" value="1"/>
</dbReference>